<keyword evidence="1" id="KW-0472">Membrane</keyword>
<dbReference type="STRING" id="199441.BkAM31D_08760"/>
<reference evidence="2 3" key="1">
    <citation type="submission" date="2017-04" db="EMBL/GenBank/DDBJ databases">
        <title>Bacillus krulwichiae AM31D Genome sequencing and assembly.</title>
        <authorList>
            <person name="Krulwich T.A."/>
            <person name="Anastor L."/>
            <person name="Ehrlich R."/>
            <person name="Ehrlich G.D."/>
            <person name="Janto B."/>
        </authorList>
    </citation>
    <scope>NUCLEOTIDE SEQUENCE [LARGE SCALE GENOMIC DNA]</scope>
    <source>
        <strain evidence="2 3">AM31D</strain>
    </source>
</reference>
<protein>
    <submittedName>
        <fullName evidence="2">Uncharacterized protein</fullName>
    </submittedName>
</protein>
<keyword evidence="1" id="KW-1133">Transmembrane helix</keyword>
<accession>A0A1X9M979</accession>
<proteinExistence type="predicted"/>
<keyword evidence="1" id="KW-0812">Transmembrane</keyword>
<gene>
    <name evidence="2" type="ORF">BkAM31D_08760</name>
</gene>
<name>A0A1X9M979_9BACI</name>
<evidence type="ECO:0000313" key="3">
    <source>
        <dbReference type="Proteomes" id="UP000193006"/>
    </source>
</evidence>
<organism evidence="2 3">
    <name type="scientific">Halalkalibacter krulwichiae</name>
    <dbReference type="NCBI Taxonomy" id="199441"/>
    <lineage>
        <taxon>Bacteria</taxon>
        <taxon>Bacillati</taxon>
        <taxon>Bacillota</taxon>
        <taxon>Bacilli</taxon>
        <taxon>Bacillales</taxon>
        <taxon>Bacillaceae</taxon>
        <taxon>Halalkalibacter</taxon>
    </lineage>
</organism>
<evidence type="ECO:0000313" key="2">
    <source>
        <dbReference type="EMBL" id="ARK29947.1"/>
    </source>
</evidence>
<dbReference type="Proteomes" id="UP000193006">
    <property type="component" value="Chromosome"/>
</dbReference>
<evidence type="ECO:0000256" key="1">
    <source>
        <dbReference type="SAM" id="Phobius"/>
    </source>
</evidence>
<dbReference type="KEGG" id="bkw:BkAM31D_08760"/>
<keyword evidence="3" id="KW-1185">Reference proteome</keyword>
<dbReference type="RefSeq" id="WP_169801092.1">
    <property type="nucleotide sequence ID" value="NZ_CP020814.1"/>
</dbReference>
<sequence length="57" mass="6219">MRFIFGIPILLFGSFLLSLTVSSFGNVGNAIMNVIGFVFLMAGALIISRRKVKEHSS</sequence>
<dbReference type="AlphaFoldDB" id="A0A1X9M979"/>
<dbReference type="EMBL" id="CP020814">
    <property type="protein sequence ID" value="ARK29947.1"/>
    <property type="molecule type" value="Genomic_DNA"/>
</dbReference>
<feature type="transmembrane region" description="Helical" evidence="1">
    <location>
        <begin position="30"/>
        <end position="47"/>
    </location>
</feature>